<evidence type="ECO:0000256" key="2">
    <source>
        <dbReference type="SAM" id="Phobius"/>
    </source>
</evidence>
<dbReference type="Proteomes" id="UP000182744">
    <property type="component" value="Unassembled WGS sequence"/>
</dbReference>
<reference evidence="3" key="3">
    <citation type="submission" date="2023-10" db="EMBL/GenBank/DDBJ databases">
        <title>Whole Genome based description of the genera Actinobaculum and Actinotignum reveals a complex phylogenetic relationship within the species included in the genus Actinotignum.</title>
        <authorList>
            <person name="Jensen C.S."/>
            <person name="Dargis R."/>
            <person name="Kemp M."/>
            <person name="Christensen J.J."/>
        </authorList>
    </citation>
    <scope>NUCLEOTIDE SEQUENCE</scope>
    <source>
        <strain evidence="3">Actinobaculum_suis_CCUG19206T</strain>
    </source>
</reference>
<gene>
    <name evidence="3" type="ORF">R6G71_08335</name>
    <name evidence="4" type="ORF">SAMN05421878_101116</name>
</gene>
<keyword evidence="2" id="KW-0472">Membrane</keyword>
<proteinExistence type="predicted"/>
<feature type="compositionally biased region" description="Gly residues" evidence="1">
    <location>
        <begin position="123"/>
        <end position="143"/>
    </location>
</feature>
<evidence type="ECO:0000313" key="5">
    <source>
        <dbReference type="Proteomes" id="UP000182744"/>
    </source>
</evidence>
<dbReference type="AlphaFoldDB" id="A0A1G6ZHA5"/>
<reference evidence="5" key="1">
    <citation type="submission" date="2016-10" db="EMBL/GenBank/DDBJ databases">
        <authorList>
            <person name="Varghese N."/>
        </authorList>
    </citation>
    <scope>NUCLEOTIDE SEQUENCE [LARGE SCALE GENOMIC DNA]</scope>
    <source>
        <strain evidence="5">DSM 20639</strain>
    </source>
</reference>
<keyword evidence="2" id="KW-1133">Transmembrane helix</keyword>
<dbReference type="EMBL" id="FNAU01000001">
    <property type="protein sequence ID" value="SDE01832.1"/>
    <property type="molecule type" value="Genomic_DNA"/>
</dbReference>
<dbReference type="Proteomes" id="UP001273799">
    <property type="component" value="Unassembled WGS sequence"/>
</dbReference>
<feature type="transmembrane region" description="Helical" evidence="2">
    <location>
        <begin position="63"/>
        <end position="83"/>
    </location>
</feature>
<feature type="region of interest" description="Disordered" evidence="1">
    <location>
        <begin position="1"/>
        <end position="28"/>
    </location>
</feature>
<feature type="region of interest" description="Disordered" evidence="1">
    <location>
        <begin position="38"/>
        <end position="57"/>
    </location>
</feature>
<reference evidence="4" key="2">
    <citation type="submission" date="2016-10" db="EMBL/GenBank/DDBJ databases">
        <authorList>
            <person name="de Groot N.N."/>
        </authorList>
    </citation>
    <scope>NUCLEOTIDE SEQUENCE [LARGE SCALE GENOMIC DNA]</scope>
    <source>
        <strain evidence="4">DSM 20639</strain>
    </source>
</reference>
<keyword evidence="2" id="KW-0812">Transmembrane</keyword>
<protein>
    <submittedName>
        <fullName evidence="4">Uncharacterized protein</fullName>
    </submittedName>
</protein>
<evidence type="ECO:0000256" key="1">
    <source>
        <dbReference type="SAM" id="MobiDB-lite"/>
    </source>
</evidence>
<feature type="region of interest" description="Disordered" evidence="1">
    <location>
        <begin position="187"/>
        <end position="208"/>
    </location>
</feature>
<feature type="region of interest" description="Disordered" evidence="1">
    <location>
        <begin position="122"/>
        <end position="143"/>
    </location>
</feature>
<keyword evidence="5" id="KW-1185">Reference proteome</keyword>
<sequence>MKKRRQNSPAGAYDPAAYEAGASGGSASGAGVLGASVPGASASGVATTPSTPPPHRSSPVLRAIAWSVLALIVIIGIFAGLGVRFGETKPQIPPASPAEQARQKVAIQAARVAETAAALAHGNAGGGANGRAGDGGGNAGGSGDNAGGTATGAGAGSDAGTSAVYEQVQAHANEFLTQLGGVWQPWPSGAPSPYTNPPLDTAAPADPQTSNLLNQVQELREAAIAAAETVVPDTDSSETAAGTDSSETAAVTGAAPNSRPLYLSIALRSHFDAMQIAQAAGLEIPSCEFAAGATVQMDAVSVGRSFAGADPHFLREAAAARQWIETATSRLEPGQRDAQLARIDKLTAFEEGMLQTGMEDMRDIASPYPEDQSSPALLAQGLNTYAGVLVSGPGEPRAALTFACSLYLDDAERATAPALPGLQNPGPA</sequence>
<dbReference type="EMBL" id="JAWNFU010000005">
    <property type="protein sequence ID" value="MDY5154044.1"/>
    <property type="molecule type" value="Genomic_DNA"/>
</dbReference>
<evidence type="ECO:0000313" key="3">
    <source>
        <dbReference type="EMBL" id="MDY5154044.1"/>
    </source>
</evidence>
<feature type="compositionally biased region" description="Low complexity" evidence="1">
    <location>
        <begin position="38"/>
        <end position="49"/>
    </location>
</feature>
<evidence type="ECO:0000313" key="4">
    <source>
        <dbReference type="EMBL" id="SDE01832.1"/>
    </source>
</evidence>
<feature type="region of interest" description="Disordered" evidence="1">
    <location>
        <begin position="229"/>
        <end position="253"/>
    </location>
</feature>
<accession>A0A1G6ZHA5</accession>
<feature type="compositionally biased region" description="Polar residues" evidence="1">
    <location>
        <begin position="237"/>
        <end position="249"/>
    </location>
</feature>
<organism evidence="4 5">
    <name type="scientific">Actinobaculum suis</name>
    <dbReference type="NCBI Taxonomy" id="1657"/>
    <lineage>
        <taxon>Bacteria</taxon>
        <taxon>Bacillati</taxon>
        <taxon>Actinomycetota</taxon>
        <taxon>Actinomycetes</taxon>
        <taxon>Actinomycetales</taxon>
        <taxon>Actinomycetaceae</taxon>
        <taxon>Actinobaculum</taxon>
    </lineage>
</organism>
<name>A0A1G6ZHA5_9ACTO</name>
<dbReference type="RefSeq" id="WP_074660664.1">
    <property type="nucleotide sequence ID" value="NZ_FNAU01000001.1"/>
</dbReference>